<sequence length="100" mass="11713">MEVKLAQLYRSFDYPSGPARVRQYLPKRLIRDYPHWMCLKVWLQLPGSNDNGIYQFLHQGVSCFGPPHDQADIIHHPINFFLLPDENTTECRLGDCQIEL</sequence>
<evidence type="ECO:0000313" key="2">
    <source>
        <dbReference type="Proteomes" id="UP001454036"/>
    </source>
</evidence>
<dbReference type="Proteomes" id="UP001454036">
    <property type="component" value="Unassembled WGS sequence"/>
</dbReference>
<evidence type="ECO:0000313" key="1">
    <source>
        <dbReference type="EMBL" id="GAA0144509.1"/>
    </source>
</evidence>
<protein>
    <submittedName>
        <fullName evidence="1">Uncharacterized protein</fullName>
    </submittedName>
</protein>
<name>A0AAV3NYK2_LITER</name>
<gene>
    <name evidence="1" type="ORF">LIER_35949</name>
</gene>
<accession>A0AAV3NYK2</accession>
<reference evidence="1 2" key="1">
    <citation type="submission" date="2024-01" db="EMBL/GenBank/DDBJ databases">
        <title>The complete chloroplast genome sequence of Lithospermum erythrorhizon: insights into the phylogenetic relationship among Boraginaceae species and the maternal lineages of purple gromwells.</title>
        <authorList>
            <person name="Okada T."/>
            <person name="Watanabe K."/>
        </authorList>
    </citation>
    <scope>NUCLEOTIDE SEQUENCE [LARGE SCALE GENOMIC DNA]</scope>
</reference>
<proteinExistence type="predicted"/>
<comment type="caution">
    <text evidence="1">The sequence shown here is derived from an EMBL/GenBank/DDBJ whole genome shotgun (WGS) entry which is preliminary data.</text>
</comment>
<keyword evidence="2" id="KW-1185">Reference proteome</keyword>
<organism evidence="1 2">
    <name type="scientific">Lithospermum erythrorhizon</name>
    <name type="common">Purple gromwell</name>
    <name type="synonym">Lithospermum officinale var. erythrorhizon</name>
    <dbReference type="NCBI Taxonomy" id="34254"/>
    <lineage>
        <taxon>Eukaryota</taxon>
        <taxon>Viridiplantae</taxon>
        <taxon>Streptophyta</taxon>
        <taxon>Embryophyta</taxon>
        <taxon>Tracheophyta</taxon>
        <taxon>Spermatophyta</taxon>
        <taxon>Magnoliopsida</taxon>
        <taxon>eudicotyledons</taxon>
        <taxon>Gunneridae</taxon>
        <taxon>Pentapetalae</taxon>
        <taxon>asterids</taxon>
        <taxon>lamiids</taxon>
        <taxon>Boraginales</taxon>
        <taxon>Boraginaceae</taxon>
        <taxon>Boraginoideae</taxon>
        <taxon>Lithospermeae</taxon>
        <taxon>Lithospermum</taxon>
    </lineage>
</organism>
<dbReference type="AlphaFoldDB" id="A0AAV3NYK2"/>
<dbReference type="EMBL" id="BAABME010016108">
    <property type="protein sequence ID" value="GAA0144509.1"/>
    <property type="molecule type" value="Genomic_DNA"/>
</dbReference>